<proteinExistence type="predicted"/>
<dbReference type="Proteomes" id="UP000251205">
    <property type="component" value="Unassembled WGS sequence"/>
</dbReference>
<sequence length="66" mass="7194">MIVEKLSPGQPIHGSNKVGGISEVSADDWTAGSLRDRQPTRRASDHRFDQADAPKWCGIRASFSAK</sequence>
<organism evidence="2 3">
    <name type="scientific">Rhizobium tropici</name>
    <dbReference type="NCBI Taxonomy" id="398"/>
    <lineage>
        <taxon>Bacteria</taxon>
        <taxon>Pseudomonadati</taxon>
        <taxon>Pseudomonadota</taxon>
        <taxon>Alphaproteobacteria</taxon>
        <taxon>Hyphomicrobiales</taxon>
        <taxon>Rhizobiaceae</taxon>
        <taxon>Rhizobium/Agrobacterium group</taxon>
        <taxon>Rhizobium</taxon>
    </lineage>
</organism>
<evidence type="ECO:0000313" key="2">
    <source>
        <dbReference type="EMBL" id="RAX37254.1"/>
    </source>
</evidence>
<protein>
    <submittedName>
        <fullName evidence="2">Uncharacterized protein</fullName>
    </submittedName>
</protein>
<feature type="compositionally biased region" description="Basic and acidic residues" evidence="1">
    <location>
        <begin position="34"/>
        <end position="48"/>
    </location>
</feature>
<dbReference type="AlphaFoldDB" id="A0A329Y5K0"/>
<accession>A0A329Y5K0</accession>
<name>A0A329Y5K0_RHITR</name>
<evidence type="ECO:0000256" key="1">
    <source>
        <dbReference type="SAM" id="MobiDB-lite"/>
    </source>
</evidence>
<comment type="caution">
    <text evidence="2">The sequence shown here is derived from an EMBL/GenBank/DDBJ whole genome shotgun (WGS) entry which is preliminary data.</text>
</comment>
<evidence type="ECO:0000313" key="3">
    <source>
        <dbReference type="Proteomes" id="UP000251205"/>
    </source>
</evidence>
<dbReference type="EMBL" id="QMKK01000061">
    <property type="protein sequence ID" value="RAX37254.1"/>
    <property type="molecule type" value="Genomic_DNA"/>
</dbReference>
<feature type="region of interest" description="Disordered" evidence="1">
    <location>
        <begin position="1"/>
        <end position="48"/>
    </location>
</feature>
<reference evidence="2 3" key="1">
    <citation type="submission" date="2018-06" db="EMBL/GenBank/DDBJ databases">
        <title>Whole Genome Sequence of an efficient microsymbiont, Rhizobium tropici.</title>
        <authorList>
            <person name="Srinivasan R."/>
            <person name="Singh H.V."/>
            <person name="Srivastava R."/>
            <person name="Kumari B."/>
            <person name="Radhakrishna A."/>
        </authorList>
    </citation>
    <scope>NUCLEOTIDE SEQUENCE [LARGE SCALE GENOMIC DNA]</scope>
    <source>
        <strain evidence="2 3">IGFRI Rhizo-19</strain>
    </source>
</reference>
<gene>
    <name evidence="2" type="ORF">DQ393_30995</name>
</gene>